<evidence type="ECO:0000259" key="1">
    <source>
        <dbReference type="PROSITE" id="PS50035"/>
    </source>
</evidence>
<dbReference type="GO" id="GO:0003824">
    <property type="term" value="F:catalytic activity"/>
    <property type="evidence" value="ECO:0007669"/>
    <property type="project" value="InterPro"/>
</dbReference>
<name>A0A6H0FX66_ACIPI</name>
<dbReference type="Proteomes" id="UP000501692">
    <property type="component" value="Chromosome"/>
</dbReference>
<reference evidence="2 3" key="1">
    <citation type="submission" date="2020-03" db="EMBL/GenBank/DDBJ databases">
        <authorList>
            <person name="Zhang L."/>
            <person name="Han X."/>
            <person name="Chen Y."/>
            <person name="Yu Y."/>
        </authorList>
    </citation>
    <scope>NUCLEOTIDE SEQUENCE [LARGE SCALE GENOMIC DNA]</scope>
    <source>
        <strain evidence="2 3">A1254</strain>
    </source>
</reference>
<dbReference type="Pfam" id="PF13091">
    <property type="entry name" value="PLDc_2"/>
    <property type="match status" value="1"/>
</dbReference>
<dbReference type="CDD" id="cd09117">
    <property type="entry name" value="PLDc_Bfil_DEXD_like"/>
    <property type="match status" value="1"/>
</dbReference>
<accession>A0A6H0FX66</accession>
<evidence type="ECO:0000313" key="2">
    <source>
        <dbReference type="EMBL" id="QIT18963.1"/>
    </source>
</evidence>
<dbReference type="InterPro" id="IPR001736">
    <property type="entry name" value="PLipase_D/transphosphatidylase"/>
</dbReference>
<dbReference type="InterPro" id="IPR025202">
    <property type="entry name" value="PLD-like_dom"/>
</dbReference>
<organism evidence="2 3">
    <name type="scientific">Acinetobacter pittii</name>
    <name type="common">Acinetobacter genomosp. 3</name>
    <dbReference type="NCBI Taxonomy" id="48296"/>
    <lineage>
        <taxon>Bacteria</taxon>
        <taxon>Pseudomonadati</taxon>
        <taxon>Pseudomonadota</taxon>
        <taxon>Gammaproteobacteria</taxon>
        <taxon>Moraxellales</taxon>
        <taxon>Moraxellaceae</taxon>
        <taxon>Acinetobacter</taxon>
        <taxon>Acinetobacter calcoaceticus/baumannii complex</taxon>
    </lineage>
</organism>
<feature type="domain" description="PLD phosphodiesterase" evidence="1">
    <location>
        <begin position="82"/>
        <end position="109"/>
    </location>
</feature>
<dbReference type="GO" id="GO:0006793">
    <property type="term" value="P:phosphorus metabolic process"/>
    <property type="evidence" value="ECO:0007669"/>
    <property type="project" value="UniProtKB-ARBA"/>
</dbReference>
<sequence length="424" mass="49893">MLDLFTNTNSKKDFFSNGLMQEIQKDMDIYIASAFFTEVDVIDELIKNNCRIRIIVRLGFPTSPLALKHLLKHKNIEARFYTSHEFHPKLYIWGDKKIFVGSANLTKAALLRNQEIMIGILPDDLRFEELTYLFLGYWQEAKVLTLEEVEKYEKVYKSYKDKLDAINDFDDEVQKVLGDHNFPNIQRYEVKQSSSELFFDNFLKTYQESVHAYNFIEDEYKKKGRKVNSELIPLRLEIDSFFSFVRESHAVHETWRDQDLGWNDNNRMILNNLIDEWMNIDWAHFEQRIVKQNYPFINSILGSVDSINEATASEIVDALCVTHSFHDRLRFFKGGLDTLKEAFLNQNELSKVKNTLAYLLHDQKNPIGKRIANCIYNPNFKLNEFGQSNVQELIGWINNENMPVINGRTTKVLRYFGFDVRQVN</sequence>
<protein>
    <submittedName>
        <fullName evidence="2">Alcohol dehydrogenase</fullName>
    </submittedName>
</protein>
<dbReference type="PROSITE" id="PS50035">
    <property type="entry name" value="PLD"/>
    <property type="match status" value="1"/>
</dbReference>
<dbReference type="EMBL" id="CP049806">
    <property type="protein sequence ID" value="QIT18963.1"/>
    <property type="molecule type" value="Genomic_DNA"/>
</dbReference>
<dbReference type="Gene3D" id="3.30.870.10">
    <property type="entry name" value="Endonuclease Chain A"/>
    <property type="match status" value="1"/>
</dbReference>
<evidence type="ECO:0000313" key="3">
    <source>
        <dbReference type="Proteomes" id="UP000501692"/>
    </source>
</evidence>
<dbReference type="SUPFAM" id="SSF56024">
    <property type="entry name" value="Phospholipase D/nuclease"/>
    <property type="match status" value="1"/>
</dbReference>
<gene>
    <name evidence="2" type="ORF">G8E09_15275</name>
</gene>
<dbReference type="RefSeq" id="WP_060466161.1">
    <property type="nucleotide sequence ID" value="NZ_CP049806.1"/>
</dbReference>
<dbReference type="AlphaFoldDB" id="A0A6H0FX66"/>
<proteinExistence type="predicted"/>